<evidence type="ECO:0000313" key="6">
    <source>
        <dbReference type="EMBL" id="GAA1956459.1"/>
    </source>
</evidence>
<protein>
    <recommendedName>
        <fullName evidence="8">DUF4082 domain-containing protein</fullName>
    </recommendedName>
</protein>
<sequence length="1575" mass="162071">MPRPARTHAGRIRLLAAATGATIALALVAAAFVGAAEPAAAACANPVACENANPGASPSEWDIDGAGSDDIQGFATDISVNAGGKLDLKVKTTARAYTITIYRTGWYQGLGARRIATVTPSATLPQTQPQCITDVATELVDCGNWKVSASWNVPSTAVSGVYVALLSRSDTGGRSHITFVVRNDASRSDIVFQTSDPTWQAYNGYGGSNFYTGGENGRAYKLSYNRPFATRDDNSGRDFYFSGEYAQVRFLERNGYDVTYLAGVDSDRNGALLRNHKVFLSVGHDEYWSGAQRANIEAARDAGVNLQFLGGNDGYWRTRYAPSADASATPYRTLVSYKETWANQKIDPTTQWTGTWRDPRFAPTSAGANRPENALIGTLYMANHNDLPVTVSAAEGKLRLWRGTSLANLATGTSAALAPHTIGYESDEDLDNGSRPPGLVRLSTTTGPTPQYLQDYGNTVLPGTTTHHLTLYRAPSGALVFSAGSIQWAWGLDQEHDGAGAPADQRMQQAQVNLLADMRAFATTLQSGLVAATASTDTTAATASISAPVAGAQIANGSSVVVTGTAADVGGRVAGVEVSTDGGASWHPANGTTTWSYTFVQHGRGAAQIRARAIDDSANIPSTAATVATSVVGPYSVFGAQAPTVVDSGDASAVELGLRFTPTDAGFVSGVRFYKAAANTGVHVGSLWSPLGERLATVTFTGETASGWQKATFSPSVPVTAGTRYTVSYTAPRGHYSVQPDAFWAAGITSEPLLVDGGYGVPAAAVYGAPGEHPTNSFESSNYFVDAVYESSDSTPLAASNLWPLPGSTSVPASTTLSAKFLKAVVSGSVGFTVTDQLGNAVTGATAYDAAARVATFTPSTPLNGFVAYTVVLKATPSGASTPPAEVSRWTFTTVKPTPAAGICPCRLFNDSTTPGVLEVADSAAVTLGVKFTPAVDGTVTGVAFYKGAGNTGQHVGSLWSTAGDQLATATFAGESTSGWQTVSFAAPVSVKAGTQYVAAYRTPVGRYSATLGAFNGSGVAYGPLSAAANAGAYTYGSGYPGSASTSNYLVDVVFEKGVDPIALVSTTPAAGALDVDRASTVSAKLSMPVAPGFSLTVASGGSPVAGTAALSDDRTTITFTASAPLPNAATVTATLTGVRSDAGSLLPPRTWSFTTADSGGTTTSYSLFGSTTPASTSIDDGSGVELGMSFSTTSPGSVTAIRFYKGAGNGGTHTGSLWSASGARLAAVTFADETATGWQTALLDTPVALQPGTEYVVSYYAPQGHYAATGGFFQNAASSGPLLAPSAGNGRYRYGTGGAVPTFTWNQTNYFVDVIFRTAVVAPVTVVSTSPAAGLTDVAVGERISAQLSASPTVAATMTLTGPNGAVAGHSEWDAASNTVSFVPDQPLAWTTSFTAAVSIGGQSPQGGSWSFTTRAQPVTTTSFFPASAVPNRTDFDDATLIQLGVRFTSTQPGTVSGIRFYKVAGDANTHVVRLWAADGTALASATSLGETVSGWQTVYFASPVQIAASIEYRATYSTPRGRYAADLGALAEAVVAAPLSTVPVGGVYVYGAGYPSAVSSHNYWADVLFTPGG</sequence>
<evidence type="ECO:0000259" key="5">
    <source>
        <dbReference type="Pfam" id="PF20254"/>
    </source>
</evidence>
<dbReference type="Gene3D" id="2.60.40.650">
    <property type="match status" value="1"/>
</dbReference>
<dbReference type="EMBL" id="BAAAMK010000004">
    <property type="protein sequence ID" value="GAA1956459.1"/>
    <property type="molecule type" value="Genomic_DNA"/>
</dbReference>
<proteinExistence type="predicted"/>
<comment type="caution">
    <text evidence="6">The sequence shown here is derived from an EMBL/GenBank/DDBJ whole genome shotgun (WGS) entry which is preliminary data.</text>
</comment>
<feature type="domain" description="DUF4082" evidence="4">
    <location>
        <begin position="913"/>
        <end position="1051"/>
    </location>
</feature>
<dbReference type="Proteomes" id="UP001499954">
    <property type="component" value="Unassembled WGS sequence"/>
</dbReference>
<organism evidence="6 7">
    <name type="scientific">Agromyces allii</name>
    <dbReference type="NCBI Taxonomy" id="393607"/>
    <lineage>
        <taxon>Bacteria</taxon>
        <taxon>Bacillati</taxon>
        <taxon>Actinomycetota</taxon>
        <taxon>Actinomycetes</taxon>
        <taxon>Micrococcales</taxon>
        <taxon>Microbacteriaceae</taxon>
        <taxon>Agromyces</taxon>
    </lineage>
</organism>
<feature type="signal peptide" evidence="2">
    <location>
        <begin position="1"/>
        <end position="41"/>
    </location>
</feature>
<accession>A0ABN2QQ96</accession>
<feature type="chain" id="PRO_5045784096" description="DUF4082 domain-containing protein" evidence="2">
    <location>
        <begin position="42"/>
        <end position="1575"/>
    </location>
</feature>
<keyword evidence="7" id="KW-1185">Reference proteome</keyword>
<dbReference type="InterPro" id="IPR006311">
    <property type="entry name" value="TAT_signal"/>
</dbReference>
<dbReference type="InterPro" id="IPR046540">
    <property type="entry name" value="DMFA2_C"/>
</dbReference>
<evidence type="ECO:0000259" key="4">
    <source>
        <dbReference type="Pfam" id="PF13313"/>
    </source>
</evidence>
<keyword evidence="1 2" id="KW-0732">Signal</keyword>
<dbReference type="InterPro" id="IPR025141">
    <property type="entry name" value="DUF4082"/>
</dbReference>
<reference evidence="6 7" key="1">
    <citation type="journal article" date="2019" name="Int. J. Syst. Evol. Microbiol.">
        <title>The Global Catalogue of Microorganisms (GCM) 10K type strain sequencing project: providing services to taxonomists for standard genome sequencing and annotation.</title>
        <authorList>
            <consortium name="The Broad Institute Genomics Platform"/>
            <consortium name="The Broad Institute Genome Sequencing Center for Infectious Disease"/>
            <person name="Wu L."/>
            <person name="Ma J."/>
        </authorList>
    </citation>
    <scope>NUCLEOTIDE SEQUENCE [LARGE SCALE GENOMIC DNA]</scope>
    <source>
        <strain evidence="6 7">JCM 13584</strain>
    </source>
</reference>
<feature type="domain" description="DUF4082" evidence="4">
    <location>
        <begin position="1172"/>
        <end position="1313"/>
    </location>
</feature>
<dbReference type="Gene3D" id="2.60.40.1220">
    <property type="match status" value="1"/>
</dbReference>
<feature type="domain" description="DUF4082" evidence="4">
    <location>
        <begin position="641"/>
        <end position="785"/>
    </location>
</feature>
<dbReference type="InterPro" id="IPR014755">
    <property type="entry name" value="Cu-Rt/internalin_Ig-like"/>
</dbReference>
<dbReference type="Pfam" id="PF17957">
    <property type="entry name" value="Big_7"/>
    <property type="match status" value="1"/>
</dbReference>
<dbReference type="SUPFAM" id="SSF81296">
    <property type="entry name" value="E set domains"/>
    <property type="match status" value="1"/>
</dbReference>
<feature type="domain" description="SbsA Ig-like" evidence="3">
    <location>
        <begin position="1061"/>
        <end position="1156"/>
    </location>
</feature>
<dbReference type="InterPro" id="IPR032812">
    <property type="entry name" value="SbsA_Ig"/>
</dbReference>
<evidence type="ECO:0000256" key="2">
    <source>
        <dbReference type="SAM" id="SignalP"/>
    </source>
</evidence>
<dbReference type="Pfam" id="PF13205">
    <property type="entry name" value="Big_5"/>
    <property type="match status" value="3"/>
</dbReference>
<dbReference type="Pfam" id="PF20254">
    <property type="entry name" value="DMFA2_C"/>
    <property type="match status" value="1"/>
</dbReference>
<dbReference type="Pfam" id="PF13313">
    <property type="entry name" value="DUF4082"/>
    <property type="match status" value="4"/>
</dbReference>
<feature type="domain" description="SbsA Ig-like" evidence="3">
    <location>
        <begin position="793"/>
        <end position="894"/>
    </location>
</feature>
<name>A0ABN2QQ96_9MICO</name>
<feature type="domain" description="DUF4082" evidence="4">
    <location>
        <begin position="1430"/>
        <end position="1566"/>
    </location>
</feature>
<dbReference type="PROSITE" id="PS51318">
    <property type="entry name" value="TAT"/>
    <property type="match status" value="1"/>
</dbReference>
<evidence type="ECO:0008006" key="8">
    <source>
        <dbReference type="Google" id="ProtNLM"/>
    </source>
</evidence>
<feature type="domain" description="N,N-dimethylformamidase beta subunit-like C-terminal" evidence="5">
    <location>
        <begin position="98"/>
        <end position="495"/>
    </location>
</feature>
<evidence type="ECO:0000313" key="7">
    <source>
        <dbReference type="Proteomes" id="UP001499954"/>
    </source>
</evidence>
<feature type="domain" description="SbsA Ig-like" evidence="3">
    <location>
        <begin position="1323"/>
        <end position="1415"/>
    </location>
</feature>
<gene>
    <name evidence="6" type="ORF">GCM10009717_23240</name>
</gene>
<evidence type="ECO:0000259" key="3">
    <source>
        <dbReference type="Pfam" id="PF13205"/>
    </source>
</evidence>
<dbReference type="InterPro" id="IPR014756">
    <property type="entry name" value="Ig_E-set"/>
</dbReference>
<evidence type="ECO:0000256" key="1">
    <source>
        <dbReference type="ARBA" id="ARBA00022729"/>
    </source>
</evidence>